<keyword evidence="3" id="KW-1003">Cell membrane</keyword>
<evidence type="ECO:0000256" key="9">
    <source>
        <dbReference type="ARBA" id="ARBA00023180"/>
    </source>
</evidence>
<feature type="transmembrane region" description="Helical" evidence="11">
    <location>
        <begin position="273"/>
        <end position="295"/>
    </location>
</feature>
<feature type="region of interest" description="Disordered" evidence="10">
    <location>
        <begin position="109"/>
        <end position="137"/>
    </location>
</feature>
<keyword evidence="9" id="KW-0325">Glycoprotein</keyword>
<keyword evidence="4 13" id="KW-0328">Glycosyltransferase</keyword>
<evidence type="ECO:0000256" key="11">
    <source>
        <dbReference type="SAM" id="Phobius"/>
    </source>
</evidence>
<evidence type="ECO:0000256" key="4">
    <source>
        <dbReference type="ARBA" id="ARBA00022676"/>
    </source>
</evidence>
<feature type="compositionally biased region" description="Polar residues" evidence="10">
    <location>
        <begin position="1436"/>
        <end position="1463"/>
    </location>
</feature>
<sequence>MDSSRQQRGQLPPGAGPPPFRPAYVDRDSSDSKQSAMLPPPVPSPYDPPQRPAPQHASSSGGFDGGAKVQFTNSAYGDDNLSTTEVPLVGYQYQPGGGRLHPGHVQPVASTSAGAGGAANGADFKRKKSLVRPDRERVDESHRLYNYRQHAAAMEAEGRGTAAVSRTGHYASAGLPIPVTPAEVSGRAVGPGIAAASHGLTDSTTAAAKPNLRRGKSILAREEGTETESGLNLFKRSGTTRRRAPKGQQALPGGAYEQNRRAKKAKSKPMSPWMIYCQIITACLPTPLLKCFGFKTKDRRDAFREKLGLLSVIAVCMAFVGFLTFGFTQVACGKPGLRYRAGTITAGSMIFHGYDYDLDRFSHPAAAGIAEGSNPLYDLFDAAAKDGSFLFQKVNQKCLDVITPAAGTGIPHNGNEMGWYMPCNMFNQYGSTTPNFTAYAEGYTCHTQGDARRQFAELTKSKRQGQVYFHWEDLKNSSRNLGVYDGAVLDFSLLNWLDTSQVAYPPLFDQLRAQTNNNFTGRDITSLMINSGQRKAAECLVDVIRVGFIDSKSFGCVASDIVLYVSLVVIIGVVTVRFLFAVLFGWFFSWRIGKFPEETPDQRRARDAAIEAWTNDIYRPAPARYRPTVAGKSQKKSMLPKTSRFSKGDLLKADNTSQLPSLSKKGMLGAGMRNSPPGSPGMPAASRSSTSLPMSSFTLDGLARGLASEGAMGVCPFPLGDVVPQPPADYEPFNYPLVHTILLVTAYSESVEGLRTTLDSLSTTDYPNSHKVILVIADGMVKGSGNALTTPEIVLGMMKDFVVQPADVEPQSYVAIADGHKRHNMAKIFAGFYDYDDNTVERSKQQRVPMLLVAKVGNPDEQRDPKPGNRGKRDSQVLLMSFLQKIMFDERMTTFEYEFFNSLWRSTGVSPDRYETVLMVDADTKIFPDSVSRMVACMVHDPDIMGLCGETKIANKSDSWVTMIQVFEYYVSHHQTKAFESMFGGVTCLPGCFSMYRIKAPKGGDGYWVPILANPDIVQHYSENVVDTLHTKNLLLLGEDRYLTTLMLTTFPRRKMMFCPQAVCKTIVPDTFAVLLSQRRRWINSTVHNLFELIQVPDLCGVFCFSMRFVIFMELAGTLVLPAAIAFTLYLIIIAIIPGTVKPIISLVLLALILGMPAILIVVTSRRWAYLGWMLIYLLSLPVWNFALPFYAYLHMDDFSWGQTRQIEGEKRGGAAHGDKEGTFDSSHITMKRWRDWERDRRYRSGSHSRSSTNGDYIPAGRDRPDSPHRGSIFSSNDGSTVISEARAAGGGYNLPRYPTELTLPAPLAPQSVSATSSQTSFDRPSGVSQPMPAHRPSHEYPVYQGGAYDAEDADRPILSQHSPPAENDIATFASEPDSISGSGSFASNNPFSNASAVASSQVRSPPRRGVSLSDIGPVPGSRGENVRVAQRQFRRQSSNIGAPPSTSRSRQSMQLADPTDSTSGHSSSSGSGGHLPPGAAAPRHSYGAPPQ</sequence>
<dbReference type="GO" id="GO:0004100">
    <property type="term" value="F:chitin synthase activity"/>
    <property type="evidence" value="ECO:0007669"/>
    <property type="project" value="UniProtKB-EC"/>
</dbReference>
<feature type="transmembrane region" description="Helical" evidence="11">
    <location>
        <begin position="1170"/>
        <end position="1194"/>
    </location>
</feature>
<dbReference type="Pfam" id="PF03142">
    <property type="entry name" value="Chitin_synth_2"/>
    <property type="match status" value="1"/>
</dbReference>
<feature type="region of interest" description="Disordered" evidence="10">
    <location>
        <begin position="236"/>
        <end position="265"/>
    </location>
</feature>
<evidence type="ECO:0000313" key="14">
    <source>
        <dbReference type="Proteomes" id="UP000237144"/>
    </source>
</evidence>
<feature type="compositionally biased region" description="Low complexity" evidence="10">
    <location>
        <begin position="1"/>
        <end position="13"/>
    </location>
</feature>
<feature type="compositionally biased region" description="Polar residues" evidence="10">
    <location>
        <begin position="1311"/>
        <end position="1329"/>
    </location>
</feature>
<evidence type="ECO:0000256" key="10">
    <source>
        <dbReference type="SAM" id="MobiDB-lite"/>
    </source>
</evidence>
<feature type="transmembrane region" description="Helical" evidence="11">
    <location>
        <begin position="561"/>
        <end position="588"/>
    </location>
</feature>
<evidence type="ECO:0000256" key="1">
    <source>
        <dbReference type="ARBA" id="ARBA00004651"/>
    </source>
</evidence>
<gene>
    <name evidence="13" type="ORF">BMF94_0075</name>
</gene>
<feature type="compositionally biased region" description="Pro residues" evidence="10">
    <location>
        <begin position="38"/>
        <end position="52"/>
    </location>
</feature>
<dbReference type="InterPro" id="IPR054295">
    <property type="entry name" value="CHS4-like_dom"/>
</dbReference>
<dbReference type="PANTHER" id="PTHR22914">
    <property type="entry name" value="CHITIN SYNTHASE"/>
    <property type="match status" value="1"/>
</dbReference>
<organism evidence="13 14">
    <name type="scientific">Rhodotorula taiwanensis</name>
    <dbReference type="NCBI Taxonomy" id="741276"/>
    <lineage>
        <taxon>Eukaryota</taxon>
        <taxon>Fungi</taxon>
        <taxon>Dikarya</taxon>
        <taxon>Basidiomycota</taxon>
        <taxon>Pucciniomycotina</taxon>
        <taxon>Microbotryomycetes</taxon>
        <taxon>Sporidiobolales</taxon>
        <taxon>Sporidiobolaceae</taxon>
        <taxon>Rhodotorula</taxon>
    </lineage>
</organism>
<keyword evidence="8 11" id="KW-0472">Membrane</keyword>
<feature type="transmembrane region" description="Helical" evidence="11">
    <location>
        <begin position="1143"/>
        <end position="1163"/>
    </location>
</feature>
<evidence type="ECO:0000256" key="7">
    <source>
        <dbReference type="ARBA" id="ARBA00022989"/>
    </source>
</evidence>
<feature type="compositionally biased region" description="Polar residues" evidence="10">
    <location>
        <begin position="70"/>
        <end position="82"/>
    </location>
</feature>
<feature type="region of interest" description="Disordered" evidence="10">
    <location>
        <begin position="1"/>
        <end position="82"/>
    </location>
</feature>
<feature type="transmembrane region" description="Helical" evidence="11">
    <location>
        <begin position="1115"/>
        <end position="1137"/>
    </location>
</feature>
<evidence type="ECO:0000313" key="13">
    <source>
        <dbReference type="EMBL" id="POY76823.1"/>
    </source>
</evidence>
<feature type="region of interest" description="Disordered" evidence="10">
    <location>
        <begin position="1242"/>
        <end position="1279"/>
    </location>
</feature>
<keyword evidence="6 11" id="KW-0812">Transmembrane</keyword>
<feature type="transmembrane region" description="Helical" evidence="11">
    <location>
        <begin position="307"/>
        <end position="327"/>
    </location>
</feature>
<dbReference type="CDD" id="cd04190">
    <property type="entry name" value="Chitin_synth_C"/>
    <property type="match status" value="1"/>
</dbReference>
<comment type="subcellular location">
    <subcellularLocation>
        <location evidence="1">Cell membrane</location>
        <topology evidence="1">Multi-pass membrane protein</topology>
    </subcellularLocation>
</comment>
<comment type="caution">
    <text evidence="13">The sequence shown here is derived from an EMBL/GenBank/DDBJ whole genome shotgun (WGS) entry which is preliminary data.</text>
</comment>
<feature type="domain" description="Chitin synthase 4-like" evidence="12">
    <location>
        <begin position="467"/>
        <end position="548"/>
    </location>
</feature>
<accession>A0A2S5BJ76</accession>
<evidence type="ECO:0000256" key="2">
    <source>
        <dbReference type="ARBA" id="ARBA00012543"/>
    </source>
</evidence>
<proteinExistence type="predicted"/>
<evidence type="ECO:0000256" key="3">
    <source>
        <dbReference type="ARBA" id="ARBA00022475"/>
    </source>
</evidence>
<dbReference type="SUPFAM" id="SSF53448">
    <property type="entry name" value="Nucleotide-diphospho-sugar transferases"/>
    <property type="match status" value="1"/>
</dbReference>
<feature type="region of interest" description="Disordered" evidence="10">
    <location>
        <begin position="1357"/>
        <end position="1492"/>
    </location>
</feature>
<dbReference type="Proteomes" id="UP000237144">
    <property type="component" value="Unassembled WGS sequence"/>
</dbReference>
<evidence type="ECO:0000256" key="5">
    <source>
        <dbReference type="ARBA" id="ARBA00022679"/>
    </source>
</evidence>
<evidence type="ECO:0000256" key="8">
    <source>
        <dbReference type="ARBA" id="ARBA00023136"/>
    </source>
</evidence>
<evidence type="ECO:0000259" key="12">
    <source>
        <dbReference type="Pfam" id="PF22997"/>
    </source>
</evidence>
<feature type="region of interest" description="Disordered" evidence="10">
    <location>
        <begin position="1310"/>
        <end position="1339"/>
    </location>
</feature>
<dbReference type="Pfam" id="PF22997">
    <property type="entry name" value="CHS4"/>
    <property type="match status" value="1"/>
</dbReference>
<dbReference type="GO" id="GO:0005886">
    <property type="term" value="C:plasma membrane"/>
    <property type="evidence" value="ECO:0007669"/>
    <property type="project" value="UniProtKB-SubCell"/>
</dbReference>
<dbReference type="GO" id="GO:0030428">
    <property type="term" value="C:cell septum"/>
    <property type="evidence" value="ECO:0007669"/>
    <property type="project" value="TreeGrafter"/>
</dbReference>
<dbReference type="InterPro" id="IPR029044">
    <property type="entry name" value="Nucleotide-diphossugar_trans"/>
</dbReference>
<feature type="region of interest" description="Disordered" evidence="10">
    <location>
        <begin position="656"/>
        <end position="692"/>
    </location>
</feature>
<dbReference type="EMBL" id="PJQD01000001">
    <property type="protein sequence ID" value="POY76823.1"/>
    <property type="molecule type" value="Genomic_DNA"/>
</dbReference>
<evidence type="ECO:0000256" key="6">
    <source>
        <dbReference type="ARBA" id="ARBA00022692"/>
    </source>
</evidence>
<dbReference type="GO" id="GO:0006031">
    <property type="term" value="P:chitin biosynthetic process"/>
    <property type="evidence" value="ECO:0007669"/>
    <property type="project" value="TreeGrafter"/>
</dbReference>
<dbReference type="Gene3D" id="3.90.550.10">
    <property type="entry name" value="Spore Coat Polysaccharide Biosynthesis Protein SpsA, Chain A"/>
    <property type="match status" value="1"/>
</dbReference>
<feature type="compositionally biased region" description="Low complexity" evidence="10">
    <location>
        <begin position="1381"/>
        <end position="1401"/>
    </location>
</feature>
<name>A0A2S5BJ76_9BASI</name>
<dbReference type="InterPro" id="IPR004835">
    <property type="entry name" value="Chitin_synth"/>
</dbReference>
<dbReference type="EC" id="2.4.1.16" evidence="2"/>
<dbReference type="PANTHER" id="PTHR22914:SF16">
    <property type="entry name" value="CHITIN SYNTHASE 3"/>
    <property type="match status" value="1"/>
</dbReference>
<protein>
    <recommendedName>
        <fullName evidence="2">chitin synthase</fullName>
        <ecNumber evidence="2">2.4.1.16</ecNumber>
    </recommendedName>
</protein>
<keyword evidence="5 13" id="KW-0808">Transferase</keyword>
<reference evidence="13 14" key="1">
    <citation type="journal article" date="2018" name="Front. Microbiol.">
        <title>Prospects for Fungal Bioremediation of Acidic Radioactive Waste Sites: Characterization and Genome Sequence of Rhodotorula taiwanensis MD1149.</title>
        <authorList>
            <person name="Tkavc R."/>
            <person name="Matrosova V.Y."/>
            <person name="Grichenko O.E."/>
            <person name="Gostincar C."/>
            <person name="Volpe R.P."/>
            <person name="Klimenkova P."/>
            <person name="Gaidamakova E.K."/>
            <person name="Zhou C.E."/>
            <person name="Stewart B.J."/>
            <person name="Lyman M.G."/>
            <person name="Malfatti S.A."/>
            <person name="Rubinfeld B."/>
            <person name="Courtot M."/>
            <person name="Singh J."/>
            <person name="Dalgard C.L."/>
            <person name="Hamilton T."/>
            <person name="Frey K.G."/>
            <person name="Gunde-Cimerman N."/>
            <person name="Dugan L."/>
            <person name="Daly M.J."/>
        </authorList>
    </citation>
    <scope>NUCLEOTIDE SEQUENCE [LARGE SCALE GENOMIC DNA]</scope>
    <source>
        <strain evidence="13 14">MD1149</strain>
    </source>
</reference>
<keyword evidence="7 11" id="KW-1133">Transmembrane helix</keyword>
<keyword evidence="14" id="KW-1185">Reference proteome</keyword>
<dbReference type="OrthoDB" id="370884at2759"/>
<dbReference type="STRING" id="741276.A0A2S5BJ76"/>